<gene>
    <name evidence="2" type="ORF">NEZAVI_LOCUS7997</name>
</gene>
<proteinExistence type="predicted"/>
<protein>
    <submittedName>
        <fullName evidence="2">Uncharacterized protein</fullName>
    </submittedName>
</protein>
<evidence type="ECO:0000256" key="1">
    <source>
        <dbReference type="SAM" id="MobiDB-lite"/>
    </source>
</evidence>
<dbReference type="OrthoDB" id="1667110at2759"/>
<evidence type="ECO:0000313" key="2">
    <source>
        <dbReference type="EMBL" id="CAH1398323.1"/>
    </source>
</evidence>
<reference evidence="2" key="1">
    <citation type="submission" date="2022-01" db="EMBL/GenBank/DDBJ databases">
        <authorList>
            <person name="King R."/>
        </authorList>
    </citation>
    <scope>NUCLEOTIDE SEQUENCE</scope>
</reference>
<dbReference type="Proteomes" id="UP001152798">
    <property type="component" value="Chromosome 4"/>
</dbReference>
<organism evidence="2 3">
    <name type="scientific">Nezara viridula</name>
    <name type="common">Southern green stink bug</name>
    <name type="synonym">Cimex viridulus</name>
    <dbReference type="NCBI Taxonomy" id="85310"/>
    <lineage>
        <taxon>Eukaryota</taxon>
        <taxon>Metazoa</taxon>
        <taxon>Ecdysozoa</taxon>
        <taxon>Arthropoda</taxon>
        <taxon>Hexapoda</taxon>
        <taxon>Insecta</taxon>
        <taxon>Pterygota</taxon>
        <taxon>Neoptera</taxon>
        <taxon>Paraneoptera</taxon>
        <taxon>Hemiptera</taxon>
        <taxon>Heteroptera</taxon>
        <taxon>Panheteroptera</taxon>
        <taxon>Pentatomomorpha</taxon>
        <taxon>Pentatomoidea</taxon>
        <taxon>Pentatomidae</taxon>
        <taxon>Pentatominae</taxon>
        <taxon>Nezara</taxon>
    </lineage>
</organism>
<dbReference type="EMBL" id="OV725080">
    <property type="protein sequence ID" value="CAH1398323.1"/>
    <property type="molecule type" value="Genomic_DNA"/>
</dbReference>
<name>A0A9P0H9Y6_NEZVI</name>
<feature type="region of interest" description="Disordered" evidence="1">
    <location>
        <begin position="26"/>
        <end position="94"/>
    </location>
</feature>
<dbReference type="AlphaFoldDB" id="A0A9P0H9Y6"/>
<accession>A0A9P0H9Y6</accession>
<keyword evidence="3" id="KW-1185">Reference proteome</keyword>
<evidence type="ECO:0000313" key="3">
    <source>
        <dbReference type="Proteomes" id="UP001152798"/>
    </source>
</evidence>
<sequence>MDRVRILYGGYRRVSLRDECACCRMEDSSGGSVLRDDRSDSGVSSLRSAGSGDERSGSRSSALSPTPPPSVRKIAEGLSDGEYVNRNPEGVPRTVTKLVPNRFPMRTIHHLTSLVKKHYQ</sequence>